<gene>
    <name evidence="2" type="ORF">V6N12_021078</name>
</gene>
<evidence type="ECO:0000256" key="1">
    <source>
        <dbReference type="SAM" id="MobiDB-lite"/>
    </source>
</evidence>
<accession>A0ABR2B3L0</accession>
<feature type="region of interest" description="Disordered" evidence="1">
    <location>
        <begin position="50"/>
        <end position="78"/>
    </location>
</feature>
<dbReference type="PANTHER" id="PTHR45287">
    <property type="entry name" value="OS03G0691500 PROTEIN"/>
    <property type="match status" value="1"/>
</dbReference>
<dbReference type="Proteomes" id="UP001472677">
    <property type="component" value="Unassembled WGS sequence"/>
</dbReference>
<feature type="compositionally biased region" description="Basic and acidic residues" evidence="1">
    <location>
        <begin position="67"/>
        <end position="78"/>
    </location>
</feature>
<organism evidence="2 3">
    <name type="scientific">Hibiscus sabdariffa</name>
    <name type="common">roselle</name>
    <dbReference type="NCBI Taxonomy" id="183260"/>
    <lineage>
        <taxon>Eukaryota</taxon>
        <taxon>Viridiplantae</taxon>
        <taxon>Streptophyta</taxon>
        <taxon>Embryophyta</taxon>
        <taxon>Tracheophyta</taxon>
        <taxon>Spermatophyta</taxon>
        <taxon>Magnoliopsida</taxon>
        <taxon>eudicotyledons</taxon>
        <taxon>Gunneridae</taxon>
        <taxon>Pentapetalae</taxon>
        <taxon>rosids</taxon>
        <taxon>malvids</taxon>
        <taxon>Malvales</taxon>
        <taxon>Malvaceae</taxon>
        <taxon>Malvoideae</taxon>
        <taxon>Hibiscus</taxon>
    </lineage>
</organism>
<proteinExistence type="predicted"/>
<name>A0ABR2B3L0_9ROSI</name>
<sequence>MAMAVWKVYEELDEVKVENKKLRVDLKSKAELREHLKKIQNDMLTKIQEASSKTEKQAEQISAVKQANEDLKHEANEKNLDLEQNINVLRAEIKEECMRKVEDKLKWKKEPFKYLEEAHDKLRDQFMMSKNEWE</sequence>
<dbReference type="PANTHER" id="PTHR45287:SF4">
    <property type="entry name" value="OS03G0691500 PROTEIN"/>
    <property type="match status" value="1"/>
</dbReference>
<comment type="caution">
    <text evidence="2">The sequence shown here is derived from an EMBL/GenBank/DDBJ whole genome shotgun (WGS) entry which is preliminary data.</text>
</comment>
<evidence type="ECO:0000313" key="3">
    <source>
        <dbReference type="Proteomes" id="UP001472677"/>
    </source>
</evidence>
<keyword evidence="3" id="KW-1185">Reference proteome</keyword>
<dbReference type="InterPro" id="IPR040262">
    <property type="entry name" value="At4g38062-like"/>
</dbReference>
<evidence type="ECO:0000313" key="2">
    <source>
        <dbReference type="EMBL" id="KAK8501383.1"/>
    </source>
</evidence>
<dbReference type="EMBL" id="JBBPBM010000192">
    <property type="protein sequence ID" value="KAK8501383.1"/>
    <property type="molecule type" value="Genomic_DNA"/>
</dbReference>
<protein>
    <submittedName>
        <fullName evidence="2">Uncharacterized protein</fullName>
    </submittedName>
</protein>
<reference evidence="2 3" key="1">
    <citation type="journal article" date="2024" name="G3 (Bethesda)">
        <title>Genome assembly of Hibiscus sabdariffa L. provides insights into metabolisms of medicinal natural products.</title>
        <authorList>
            <person name="Kim T."/>
        </authorList>
    </citation>
    <scope>NUCLEOTIDE SEQUENCE [LARGE SCALE GENOMIC DNA]</scope>
    <source>
        <strain evidence="2">TK-2024</strain>
        <tissue evidence="2">Old leaves</tissue>
    </source>
</reference>